<feature type="transmembrane region" description="Helical" evidence="1">
    <location>
        <begin position="177"/>
        <end position="197"/>
    </location>
</feature>
<organism evidence="2">
    <name type="scientific">Caudovirales sp. ctrNG92</name>
    <dbReference type="NCBI Taxonomy" id="2827638"/>
    <lineage>
        <taxon>Viruses</taxon>
        <taxon>Duplodnaviria</taxon>
        <taxon>Heunggongvirae</taxon>
        <taxon>Uroviricota</taxon>
        <taxon>Caudoviricetes</taxon>
    </lineage>
</organism>
<keyword evidence="1" id="KW-0472">Membrane</keyword>
<accession>A0A8S5SE05</accession>
<dbReference type="Gene3D" id="1.10.260.40">
    <property type="entry name" value="lambda repressor-like DNA-binding domains"/>
    <property type="match status" value="1"/>
</dbReference>
<dbReference type="GO" id="GO:0003677">
    <property type="term" value="F:DNA binding"/>
    <property type="evidence" value="ECO:0007669"/>
    <property type="project" value="InterPro"/>
</dbReference>
<dbReference type="CDD" id="cd00093">
    <property type="entry name" value="HTH_XRE"/>
    <property type="match status" value="1"/>
</dbReference>
<evidence type="ECO:0000313" key="2">
    <source>
        <dbReference type="EMBL" id="DAF49198.1"/>
    </source>
</evidence>
<proteinExistence type="predicted"/>
<dbReference type="SUPFAM" id="SSF47413">
    <property type="entry name" value="lambda repressor-like DNA-binding domains"/>
    <property type="match status" value="1"/>
</dbReference>
<name>A0A8S5SE05_9CAUD</name>
<dbReference type="InterPro" id="IPR001387">
    <property type="entry name" value="Cro/C1-type_HTH"/>
</dbReference>
<protein>
    <submittedName>
        <fullName evidence="2">Helix-turn-helix protein</fullName>
    </submittedName>
</protein>
<sequence length="223" mass="24938">MVLPPCFLLCGYTISICGDAINMHRLQFPGRTFCAARFRPHRFASTCIEYEKEVLKMEELRRLKQDSGMTNRQIASSSGVPLGTVNRVMAGHAKNPGYETVSAMRDAMSADVDSDPPPAAPSDDCNSCHTCPRDMPTGADFQRLSDNFMELNSRAEASFDKERLSFERQFRRAHIRLIALEVLIAFFSIAILALYIYDVMSPSRGWFVRPTSTIFAPTPSPDA</sequence>
<reference evidence="2" key="1">
    <citation type="journal article" date="2021" name="Proc. Natl. Acad. Sci. U.S.A.">
        <title>A Catalog of Tens of Thousands of Viruses from Human Metagenomes Reveals Hidden Associations with Chronic Diseases.</title>
        <authorList>
            <person name="Tisza M.J."/>
            <person name="Buck C.B."/>
        </authorList>
    </citation>
    <scope>NUCLEOTIDE SEQUENCE</scope>
    <source>
        <strain evidence="2">CtrNG92</strain>
    </source>
</reference>
<evidence type="ECO:0000256" key="1">
    <source>
        <dbReference type="SAM" id="Phobius"/>
    </source>
</evidence>
<keyword evidence="1" id="KW-1133">Transmembrane helix</keyword>
<dbReference type="InterPro" id="IPR010982">
    <property type="entry name" value="Lambda_DNA-bd_dom_sf"/>
</dbReference>
<keyword evidence="1" id="KW-0812">Transmembrane</keyword>
<dbReference type="EMBL" id="BK032578">
    <property type="protein sequence ID" value="DAF49198.1"/>
    <property type="molecule type" value="Genomic_DNA"/>
</dbReference>